<feature type="transmembrane region" description="Helical" evidence="6">
    <location>
        <begin position="12"/>
        <end position="33"/>
    </location>
</feature>
<dbReference type="InterPro" id="IPR022324">
    <property type="entry name" value="Bacilysin_exporter_BacE_put"/>
</dbReference>
<protein>
    <submittedName>
        <fullName evidence="8">MFS transporter</fullName>
    </submittedName>
</protein>
<evidence type="ECO:0000256" key="3">
    <source>
        <dbReference type="ARBA" id="ARBA00022692"/>
    </source>
</evidence>
<feature type="domain" description="Major facilitator superfamily (MFS) profile" evidence="7">
    <location>
        <begin position="221"/>
        <end position="409"/>
    </location>
</feature>
<keyword evidence="2" id="KW-1003">Cell membrane</keyword>
<evidence type="ECO:0000313" key="9">
    <source>
        <dbReference type="Proteomes" id="UP000295361"/>
    </source>
</evidence>
<feature type="transmembrane region" description="Helical" evidence="6">
    <location>
        <begin position="166"/>
        <end position="186"/>
    </location>
</feature>
<evidence type="ECO:0000256" key="5">
    <source>
        <dbReference type="ARBA" id="ARBA00023136"/>
    </source>
</evidence>
<dbReference type="GO" id="GO:0022857">
    <property type="term" value="F:transmembrane transporter activity"/>
    <property type="evidence" value="ECO:0007669"/>
    <property type="project" value="InterPro"/>
</dbReference>
<sequence>MGNRFQDFHRVLAAESVSNFGAMLSRLAIPWLATLTLAATPLQMGWLLVADVLAGAVGGLLLGAWIDARGKRRVMLVTDVLRAAVLAGLGALAWLQQLNLPLLVAAAAANGLLTVAFEMARSAWMAQRIADANLTRANAQLAVGTSLSETLAFALGGWLYQGLGAVLALLVDALSYLASALCLRGLPEAPAAAQAAREGPVWRQWRDDTAAGLALLWSDSRLRLLAVIEVLGALAMSLGGTSYMIFVTRELGFSTGEQGLIFATGGLGALLGASLAVRLGRRLGGGMAMAAGLALCALGAACTPLAVGAGLMAAALLVTQQVVGDAGQTVHQIHERTLRQTLVPEGLLARVDGGLRSLGQGATLAGALGGGMLASAWGTRLALWGMVALMGLAAVLAWRGLAAVRSPQP</sequence>
<dbReference type="InParanoid" id="A0A4R6QMZ4"/>
<comment type="subcellular location">
    <subcellularLocation>
        <location evidence="1">Cell membrane</location>
        <topology evidence="1">Multi-pass membrane protein</topology>
    </subcellularLocation>
</comment>
<dbReference type="InterPro" id="IPR036259">
    <property type="entry name" value="MFS_trans_sf"/>
</dbReference>
<organism evidence="8 9">
    <name type="scientific">Roseateles toxinivorans</name>
    <dbReference type="NCBI Taxonomy" id="270368"/>
    <lineage>
        <taxon>Bacteria</taxon>
        <taxon>Pseudomonadati</taxon>
        <taxon>Pseudomonadota</taxon>
        <taxon>Betaproteobacteria</taxon>
        <taxon>Burkholderiales</taxon>
        <taxon>Sphaerotilaceae</taxon>
        <taxon>Roseateles</taxon>
    </lineage>
</organism>
<dbReference type="PRINTS" id="PR01988">
    <property type="entry name" value="EXPORTERBACE"/>
</dbReference>
<gene>
    <name evidence="8" type="ORF">DES47_104103</name>
</gene>
<feature type="transmembrane region" description="Helical" evidence="6">
    <location>
        <begin position="224"/>
        <end position="246"/>
    </location>
</feature>
<dbReference type="InterPro" id="IPR011701">
    <property type="entry name" value="MFS"/>
</dbReference>
<keyword evidence="9" id="KW-1185">Reference proteome</keyword>
<keyword evidence="5 6" id="KW-0472">Membrane</keyword>
<evidence type="ECO:0000256" key="2">
    <source>
        <dbReference type="ARBA" id="ARBA00022475"/>
    </source>
</evidence>
<comment type="caution">
    <text evidence="8">The sequence shown here is derived from an EMBL/GenBank/DDBJ whole genome shotgun (WGS) entry which is preliminary data.</text>
</comment>
<feature type="transmembrane region" description="Helical" evidence="6">
    <location>
        <begin position="100"/>
        <end position="120"/>
    </location>
</feature>
<name>A0A4R6QMZ4_9BURK</name>
<dbReference type="Proteomes" id="UP000295361">
    <property type="component" value="Unassembled WGS sequence"/>
</dbReference>
<feature type="transmembrane region" description="Helical" evidence="6">
    <location>
        <begin position="45"/>
        <end position="66"/>
    </location>
</feature>
<feature type="transmembrane region" description="Helical" evidence="6">
    <location>
        <begin position="381"/>
        <end position="401"/>
    </location>
</feature>
<dbReference type="SUPFAM" id="SSF103473">
    <property type="entry name" value="MFS general substrate transporter"/>
    <property type="match status" value="1"/>
</dbReference>
<keyword evidence="4 6" id="KW-1133">Transmembrane helix</keyword>
<dbReference type="AlphaFoldDB" id="A0A4R6QMZ4"/>
<dbReference type="GO" id="GO:0005886">
    <property type="term" value="C:plasma membrane"/>
    <property type="evidence" value="ECO:0007669"/>
    <property type="project" value="UniProtKB-SubCell"/>
</dbReference>
<proteinExistence type="predicted"/>
<accession>A0A4R6QMZ4</accession>
<dbReference type="EMBL" id="SNXS01000004">
    <property type="protein sequence ID" value="TDP63821.1"/>
    <property type="molecule type" value="Genomic_DNA"/>
</dbReference>
<dbReference type="CDD" id="cd06173">
    <property type="entry name" value="MFS_MefA_like"/>
    <property type="match status" value="1"/>
</dbReference>
<dbReference type="InterPro" id="IPR020846">
    <property type="entry name" value="MFS_dom"/>
</dbReference>
<reference evidence="8 9" key="1">
    <citation type="submission" date="2019-03" db="EMBL/GenBank/DDBJ databases">
        <title>Genomic Encyclopedia of Type Strains, Phase IV (KMG-IV): sequencing the most valuable type-strain genomes for metagenomic binning, comparative biology and taxonomic classification.</title>
        <authorList>
            <person name="Goeker M."/>
        </authorList>
    </citation>
    <scope>NUCLEOTIDE SEQUENCE [LARGE SCALE GENOMIC DNA]</scope>
    <source>
        <strain evidence="8 9">DSM 16998</strain>
    </source>
</reference>
<dbReference type="PANTHER" id="PTHR23513">
    <property type="entry name" value="INTEGRAL MEMBRANE EFFLUX PROTEIN-RELATED"/>
    <property type="match status" value="1"/>
</dbReference>
<feature type="transmembrane region" description="Helical" evidence="6">
    <location>
        <begin position="258"/>
        <end position="277"/>
    </location>
</feature>
<evidence type="ECO:0000256" key="6">
    <source>
        <dbReference type="SAM" id="Phobius"/>
    </source>
</evidence>
<evidence type="ECO:0000256" key="1">
    <source>
        <dbReference type="ARBA" id="ARBA00004651"/>
    </source>
</evidence>
<dbReference type="PANTHER" id="PTHR23513:SF6">
    <property type="entry name" value="MAJOR FACILITATOR SUPERFAMILY ASSOCIATED DOMAIN-CONTAINING PROTEIN"/>
    <property type="match status" value="1"/>
</dbReference>
<dbReference type="Gene3D" id="1.20.1250.20">
    <property type="entry name" value="MFS general substrate transporter like domains"/>
    <property type="match status" value="1"/>
</dbReference>
<feature type="transmembrane region" description="Helical" evidence="6">
    <location>
        <begin position="141"/>
        <end position="160"/>
    </location>
</feature>
<evidence type="ECO:0000313" key="8">
    <source>
        <dbReference type="EMBL" id="TDP63821.1"/>
    </source>
</evidence>
<dbReference type="Pfam" id="PF07690">
    <property type="entry name" value="MFS_1"/>
    <property type="match status" value="1"/>
</dbReference>
<feature type="transmembrane region" description="Helical" evidence="6">
    <location>
        <begin position="289"/>
        <end position="318"/>
    </location>
</feature>
<keyword evidence="3 6" id="KW-0812">Transmembrane</keyword>
<evidence type="ECO:0000256" key="4">
    <source>
        <dbReference type="ARBA" id="ARBA00022989"/>
    </source>
</evidence>
<feature type="transmembrane region" description="Helical" evidence="6">
    <location>
        <begin position="73"/>
        <end position="94"/>
    </location>
</feature>
<dbReference type="PROSITE" id="PS50850">
    <property type="entry name" value="MFS"/>
    <property type="match status" value="1"/>
</dbReference>
<evidence type="ECO:0000259" key="7">
    <source>
        <dbReference type="PROSITE" id="PS50850"/>
    </source>
</evidence>